<organism evidence="1 2">
    <name type="scientific">Crepidotus variabilis</name>
    <dbReference type="NCBI Taxonomy" id="179855"/>
    <lineage>
        <taxon>Eukaryota</taxon>
        <taxon>Fungi</taxon>
        <taxon>Dikarya</taxon>
        <taxon>Basidiomycota</taxon>
        <taxon>Agaricomycotina</taxon>
        <taxon>Agaricomycetes</taxon>
        <taxon>Agaricomycetidae</taxon>
        <taxon>Agaricales</taxon>
        <taxon>Agaricineae</taxon>
        <taxon>Crepidotaceae</taxon>
        <taxon>Crepidotus</taxon>
    </lineage>
</organism>
<comment type="caution">
    <text evidence="1">The sequence shown here is derived from an EMBL/GenBank/DDBJ whole genome shotgun (WGS) entry which is preliminary data.</text>
</comment>
<proteinExistence type="predicted"/>
<dbReference type="SUPFAM" id="SSF53067">
    <property type="entry name" value="Actin-like ATPase domain"/>
    <property type="match status" value="2"/>
</dbReference>
<gene>
    <name evidence="1" type="ORF">CPB83DRAFT_817364</name>
</gene>
<dbReference type="Proteomes" id="UP000807306">
    <property type="component" value="Unassembled WGS sequence"/>
</dbReference>
<dbReference type="PANTHER" id="PTHR14187">
    <property type="entry name" value="ALPHA KINASE/ELONGATION FACTOR 2 KINASE"/>
    <property type="match status" value="1"/>
</dbReference>
<evidence type="ECO:0000313" key="2">
    <source>
        <dbReference type="Proteomes" id="UP000807306"/>
    </source>
</evidence>
<dbReference type="InterPro" id="IPR043129">
    <property type="entry name" value="ATPase_NBD"/>
</dbReference>
<name>A0A9P6EB79_9AGAR</name>
<accession>A0A9P6EB79</accession>
<reference evidence="1" key="1">
    <citation type="submission" date="2020-11" db="EMBL/GenBank/DDBJ databases">
        <authorList>
            <consortium name="DOE Joint Genome Institute"/>
            <person name="Ahrendt S."/>
            <person name="Riley R."/>
            <person name="Andreopoulos W."/>
            <person name="Labutti K."/>
            <person name="Pangilinan J."/>
            <person name="Ruiz-Duenas F.J."/>
            <person name="Barrasa J.M."/>
            <person name="Sanchez-Garcia M."/>
            <person name="Camarero S."/>
            <person name="Miyauchi S."/>
            <person name="Serrano A."/>
            <person name="Linde D."/>
            <person name="Babiker R."/>
            <person name="Drula E."/>
            <person name="Ayuso-Fernandez I."/>
            <person name="Pacheco R."/>
            <person name="Padilla G."/>
            <person name="Ferreira P."/>
            <person name="Barriuso J."/>
            <person name="Kellner H."/>
            <person name="Castanera R."/>
            <person name="Alfaro M."/>
            <person name="Ramirez L."/>
            <person name="Pisabarro A.G."/>
            <person name="Kuo A."/>
            <person name="Tritt A."/>
            <person name="Lipzen A."/>
            <person name="He G."/>
            <person name="Yan M."/>
            <person name="Ng V."/>
            <person name="Cullen D."/>
            <person name="Martin F."/>
            <person name="Rosso M.-N."/>
            <person name="Henrissat B."/>
            <person name="Hibbett D."/>
            <person name="Martinez A.T."/>
            <person name="Grigoriev I.V."/>
        </authorList>
    </citation>
    <scope>NUCLEOTIDE SEQUENCE</scope>
    <source>
        <strain evidence="1">CBS 506.95</strain>
    </source>
</reference>
<protein>
    <submittedName>
        <fullName evidence="1">Uncharacterized protein</fullName>
    </submittedName>
</protein>
<dbReference type="AlphaFoldDB" id="A0A9P6EB79"/>
<dbReference type="Gene3D" id="3.30.420.40">
    <property type="match status" value="1"/>
</dbReference>
<dbReference type="EMBL" id="MU157874">
    <property type="protein sequence ID" value="KAF9526178.1"/>
    <property type="molecule type" value="Genomic_DNA"/>
</dbReference>
<dbReference type="PANTHER" id="PTHR14187:SF79">
    <property type="entry name" value="HSP70 FAMILY PROTEIN (AFU_ORTHOLOGUE AFUA_1G15200)"/>
    <property type="match status" value="1"/>
</dbReference>
<dbReference type="CDD" id="cd10170">
    <property type="entry name" value="ASKHA_NBD_HSP70"/>
    <property type="match status" value="1"/>
</dbReference>
<dbReference type="OrthoDB" id="2963168at2759"/>
<evidence type="ECO:0000313" key="1">
    <source>
        <dbReference type="EMBL" id="KAF9526178.1"/>
    </source>
</evidence>
<keyword evidence="2" id="KW-1185">Reference proteome</keyword>
<sequence length="596" mass="68395">MTEHARQPYSGSTRRLLLAFDVGTTYSGISYSVLNPGEVPEIKVVKRFPAQRHITTNSYKIPTIIYYDSQGGVKAVGAEALKDDNEEMAEEGNWHKAEWFKLRLRPKEVQNQPYIQYLPPLPPNKTIVDVFADFIAYLFHCARKYIEEISADGRSLWQEVESTEEIHFVFSHPNGWGGREQKVMRRAAAQARLIRDTPAGQRRLTFVTEGEACLHFAVESGLLTKEDADDGIIIVDCGGGTIDLSAYRRPDFDKKRIYEEISMSSCHFQGSVFVSTAARMYLEDALKDSPYLADITHIVNCFDNTTKMRFVSKKERQYIKFGSSRDNDPSLNIVRGQIRVDEHIVANFFQPAIDCIIQSVVNQKNTAQSIIKRVLLIGGFSSNDWLFDNVQVGLQKFNLNVIRPEENTTKAVSEGALSSYLDHYVRFRVAKVTYGKFTNIEYDSDNADHIARESSKFTRADGTEAISGYFSTILSKAHIFHKYMERTKEFRASFAYVFKEKPNGELRYTEIWCYRGPQNPSWRDVDEEHYTLLCSIEIHLAQLPFQKRVCLDGDHFWRAKFDVVLFFGRTELQAQVAWKKNGIERRSPAQLVFDDE</sequence>